<sequence>MEVINLKLNNECVRDILLEIESKQNVLFENFSYNQLQTFDSFSKYGHDQFFYCLYRLREANYIEFNDLIINSEINTLFVSKITWSGHQFLDNIRDDEVWKKTKKTVSKFSSVSVSLLSTISSNVLSQLIKNSLGV</sequence>
<protein>
    <submittedName>
        <fullName evidence="1">DUF2513 domain-containing protein</fullName>
    </submittedName>
</protein>
<proteinExistence type="predicted"/>
<dbReference type="Proteomes" id="UP000524387">
    <property type="component" value="Unassembled WGS sequence"/>
</dbReference>
<reference evidence="1 2" key="1">
    <citation type="submission" date="2019-04" db="EMBL/GenBank/DDBJ databases">
        <authorList>
            <consortium name="GenomeTrakr network: Whole genome sequencing for foodborne pathogen traceback"/>
        </authorList>
    </citation>
    <scope>NUCLEOTIDE SEQUENCE [LARGE SCALE GENOMIC DNA]</scope>
    <source>
        <strain evidence="1 2">CFSAN072502</strain>
    </source>
</reference>
<accession>A0A823J5F3</accession>
<gene>
    <name evidence="1" type="ORF">CW895_13695</name>
</gene>
<dbReference type="InterPro" id="IPR019650">
    <property type="entry name" value="DUF2513"/>
</dbReference>
<name>A0A823J5F3_LISMN</name>
<evidence type="ECO:0000313" key="1">
    <source>
        <dbReference type="EMBL" id="EAG9354847.1"/>
    </source>
</evidence>
<dbReference type="AlphaFoldDB" id="A0A823J5F3"/>
<comment type="caution">
    <text evidence="1">The sequence shown here is derived from an EMBL/GenBank/DDBJ whole genome shotgun (WGS) entry which is preliminary data.</text>
</comment>
<organism evidence="1 2">
    <name type="scientific">Listeria monocytogenes</name>
    <dbReference type="NCBI Taxonomy" id="1639"/>
    <lineage>
        <taxon>Bacteria</taxon>
        <taxon>Bacillati</taxon>
        <taxon>Bacillota</taxon>
        <taxon>Bacilli</taxon>
        <taxon>Bacillales</taxon>
        <taxon>Listeriaceae</taxon>
        <taxon>Listeria</taxon>
    </lineage>
</organism>
<dbReference type="Pfam" id="PF10711">
    <property type="entry name" value="DUF2513"/>
    <property type="match status" value="1"/>
</dbReference>
<dbReference type="EMBL" id="AABEKN010000006">
    <property type="protein sequence ID" value="EAG9354847.1"/>
    <property type="molecule type" value="Genomic_DNA"/>
</dbReference>
<evidence type="ECO:0000313" key="2">
    <source>
        <dbReference type="Proteomes" id="UP000524387"/>
    </source>
</evidence>